<keyword evidence="4" id="KW-1185">Reference proteome</keyword>
<keyword evidence="1" id="KW-1133">Transmembrane helix</keyword>
<feature type="domain" description="DUF6535" evidence="2">
    <location>
        <begin position="4"/>
        <end position="176"/>
    </location>
</feature>
<reference evidence="3" key="1">
    <citation type="submission" date="2023-03" db="EMBL/GenBank/DDBJ databases">
        <title>Massive genome expansion in bonnet fungi (Mycena s.s.) driven by repeated elements and novel gene families across ecological guilds.</title>
        <authorList>
            <consortium name="Lawrence Berkeley National Laboratory"/>
            <person name="Harder C.B."/>
            <person name="Miyauchi S."/>
            <person name="Viragh M."/>
            <person name="Kuo A."/>
            <person name="Thoen E."/>
            <person name="Andreopoulos B."/>
            <person name="Lu D."/>
            <person name="Skrede I."/>
            <person name="Drula E."/>
            <person name="Henrissat B."/>
            <person name="Morin E."/>
            <person name="Kohler A."/>
            <person name="Barry K."/>
            <person name="LaButti K."/>
            <person name="Morin E."/>
            <person name="Salamov A."/>
            <person name="Lipzen A."/>
            <person name="Mereny Z."/>
            <person name="Hegedus B."/>
            <person name="Baldrian P."/>
            <person name="Stursova M."/>
            <person name="Weitz H."/>
            <person name="Taylor A."/>
            <person name="Grigoriev I.V."/>
            <person name="Nagy L.G."/>
            <person name="Martin F."/>
            <person name="Kauserud H."/>
        </authorList>
    </citation>
    <scope>NUCLEOTIDE SEQUENCE</scope>
    <source>
        <strain evidence="3">CBHHK002</strain>
    </source>
</reference>
<dbReference type="Proteomes" id="UP001218218">
    <property type="component" value="Unassembled WGS sequence"/>
</dbReference>
<feature type="transmembrane region" description="Helical" evidence="1">
    <location>
        <begin position="26"/>
        <end position="43"/>
    </location>
</feature>
<evidence type="ECO:0000313" key="3">
    <source>
        <dbReference type="EMBL" id="KAJ7367495.1"/>
    </source>
</evidence>
<evidence type="ECO:0000313" key="4">
    <source>
        <dbReference type="Proteomes" id="UP001218218"/>
    </source>
</evidence>
<comment type="caution">
    <text evidence="3">The sequence shown here is derived from an EMBL/GenBank/DDBJ whole genome shotgun (WGS) entry which is preliminary data.</text>
</comment>
<proteinExistence type="predicted"/>
<dbReference type="EMBL" id="JARIHO010000001">
    <property type="protein sequence ID" value="KAJ7367495.1"/>
    <property type="molecule type" value="Genomic_DNA"/>
</dbReference>
<evidence type="ECO:0000259" key="2">
    <source>
        <dbReference type="Pfam" id="PF20153"/>
    </source>
</evidence>
<sequence>MFSVYISQAERYDKALVTAWRADMKGILIFAGLFSGSLTAFIIESYRTLAPDPGATTILILAQISRQLNGSTESGVAAISAEFIPPTSALICNGLWFTSLGLSLASAVIATLVEQWSRDYLNRSDMRPSPIERARICSYLYSGLKLFRMHAIVDLIPLLLHMSLLLFFAGLVAFLFPINSAMVVVAAAILAIVTFVYVALTIIPLFVANCPYRTPLSGVFWRIGQICAALSSTLRRHASCLSHSMGEVMLRRATAESTRRTERDKRALCWTLQSLTTEKELEPFVEAIPQVIWSPTPPVRRDKHDHLLQTLIDDSGVHLGGRIAALLRTCENGLLEESARQHRTVLCLKALLAFAMTAKVPNSLNFPFEPSTFIYLSTTCYPPAQPYIPALRACGVWSLFCTFITNVERLVATCDAEIGAGRDARIDLILPALQKAIQLHREYTRARDVCLLPQRSELDDLINDTYAFRTHALSQLRYLRQILQRLLDKRAPVQLDIFRRFLLDSARSECEPYSFEKATEILRPGDASASAASDNLGLTFRAIVNRFKQEETINHIDHVIGVYLPLLDSTVDDKSENHISDALISYINRRDLLEAILRVLRDCDVDQVWVRVTRRLSDRDQLDDVLTAIWRLCDLFLDPAFSQRLASIPLHRFVDTASRLPPVSQYTASVDTILRTVALYAAQSIHIPIVIANDPSTVESSLTELEYLSTTSWLPSIMEEDLEDPDLAPEASPFEIRTLHARLRRTRLALLTEFIGACTSYPLPYNAIQTLAHIGSVSYPIPSAAEPLELQVQFLQQLRAIVKPANEAILQTILECPFVITLQWTDDTAVRAMRTTLDKAMLHGQQLPIVLDTLNRLPPVEDADDISAWPGPPEIVHDE</sequence>
<gene>
    <name evidence="3" type="ORF">DFH08DRAFT_760711</name>
</gene>
<name>A0AAD7F698_9AGAR</name>
<feature type="transmembrane region" description="Helical" evidence="1">
    <location>
        <begin position="158"/>
        <end position="176"/>
    </location>
</feature>
<organism evidence="3 4">
    <name type="scientific">Mycena albidolilacea</name>
    <dbReference type="NCBI Taxonomy" id="1033008"/>
    <lineage>
        <taxon>Eukaryota</taxon>
        <taxon>Fungi</taxon>
        <taxon>Dikarya</taxon>
        <taxon>Basidiomycota</taxon>
        <taxon>Agaricomycotina</taxon>
        <taxon>Agaricomycetes</taxon>
        <taxon>Agaricomycetidae</taxon>
        <taxon>Agaricales</taxon>
        <taxon>Marasmiineae</taxon>
        <taxon>Mycenaceae</taxon>
        <taxon>Mycena</taxon>
    </lineage>
</organism>
<dbReference type="AlphaFoldDB" id="A0AAD7F698"/>
<feature type="transmembrane region" description="Helical" evidence="1">
    <location>
        <begin position="183"/>
        <end position="207"/>
    </location>
</feature>
<dbReference type="InterPro" id="IPR045338">
    <property type="entry name" value="DUF6535"/>
</dbReference>
<accession>A0AAD7F698</accession>
<keyword evidence="1" id="KW-0812">Transmembrane</keyword>
<protein>
    <recommendedName>
        <fullName evidence="2">DUF6535 domain-containing protein</fullName>
    </recommendedName>
</protein>
<evidence type="ECO:0000256" key="1">
    <source>
        <dbReference type="SAM" id="Phobius"/>
    </source>
</evidence>
<dbReference type="Pfam" id="PF20153">
    <property type="entry name" value="DUF6535"/>
    <property type="match status" value="1"/>
</dbReference>
<keyword evidence="1" id="KW-0472">Membrane</keyword>